<reference evidence="2 3" key="1">
    <citation type="submission" date="2015-10" db="EMBL/GenBank/DDBJ databases">
        <title>Draft genome sequence of Streptomyces griseorubiginosus DSM 40469, type strain for the species Streptomyces griseorubiginosus.</title>
        <authorList>
            <person name="Ruckert C."/>
            <person name="Winkler A."/>
            <person name="Kalinowski J."/>
            <person name="Kampfer P."/>
            <person name="Glaeser S."/>
        </authorList>
    </citation>
    <scope>NUCLEOTIDE SEQUENCE [LARGE SCALE GENOMIC DNA]</scope>
    <source>
        <strain evidence="2 3">DSM 40469</strain>
    </source>
</reference>
<dbReference type="OrthoDB" id="3700467at2"/>
<evidence type="ECO:0000313" key="1">
    <source>
        <dbReference type="EMBL" id="AYC39426.1"/>
    </source>
</evidence>
<name>A0A117PCP0_9ACTN</name>
<dbReference type="AlphaFoldDB" id="A0A117PCP0"/>
<dbReference type="RefSeq" id="WP_030322188.1">
    <property type="nucleotide sequence ID" value="NZ_CP032427.1"/>
</dbReference>
<gene>
    <name evidence="2" type="ORF">AQJ54_00260</name>
    <name evidence="1" type="ORF">DWG14_03663</name>
</gene>
<dbReference type="GeneID" id="91282582"/>
<accession>A0A117PCP0</accession>
<dbReference type="KEGG" id="sge:DWG14_03663"/>
<dbReference type="Gene3D" id="2.60.20.10">
    <property type="entry name" value="Crystallins"/>
    <property type="match status" value="1"/>
</dbReference>
<evidence type="ECO:0000313" key="4">
    <source>
        <dbReference type="Proteomes" id="UP000265765"/>
    </source>
</evidence>
<sequence length="148" mass="16180">MFSSEQEHDRTSRRTPRRGRLGLVAGALTLATAALGLVAPSSASATAQAWECNSGNVCVYSGNNGTGSRCSWSNADPDWYSGDIQCSWADNQVVRSIYNRGTSSSYNWVVLYTGANYTGDHYCWAQNGGFGSEFNTKIRSHRWRSTCS</sequence>
<dbReference type="EMBL" id="CP032427">
    <property type="protein sequence ID" value="AYC39426.1"/>
    <property type="molecule type" value="Genomic_DNA"/>
</dbReference>
<dbReference type="Proteomes" id="UP000054375">
    <property type="component" value="Unassembled WGS sequence"/>
</dbReference>
<keyword evidence="3" id="KW-1185">Reference proteome</keyword>
<protein>
    <recommendedName>
        <fullName evidence="5">Peptidase inhibitor family I36</fullName>
    </recommendedName>
</protein>
<dbReference type="Pfam" id="PF03995">
    <property type="entry name" value="Inhibitor_I36"/>
    <property type="match status" value="1"/>
</dbReference>
<dbReference type="Proteomes" id="UP000265765">
    <property type="component" value="Chromosome"/>
</dbReference>
<evidence type="ECO:0000313" key="2">
    <source>
        <dbReference type="EMBL" id="KUN72168.1"/>
    </source>
</evidence>
<reference evidence="1 4" key="2">
    <citation type="submission" date="2018-09" db="EMBL/GenBank/DDBJ databases">
        <title>Production of Trimethoprim by Streptomyces sp. 3E-1.</title>
        <authorList>
            <person name="Kang H.J."/>
            <person name="Kim S.B."/>
        </authorList>
    </citation>
    <scope>NUCLEOTIDE SEQUENCE [LARGE SCALE GENOMIC DNA]</scope>
    <source>
        <strain evidence="1 4">3E-1</strain>
    </source>
</reference>
<accession>A0A101SE58</accession>
<proteinExistence type="predicted"/>
<evidence type="ECO:0008006" key="5">
    <source>
        <dbReference type="Google" id="ProtNLM"/>
    </source>
</evidence>
<evidence type="ECO:0000313" key="3">
    <source>
        <dbReference type="Proteomes" id="UP000054375"/>
    </source>
</evidence>
<organism evidence="2 3">
    <name type="scientific">Streptomyces griseorubiginosus</name>
    <dbReference type="NCBI Taxonomy" id="67304"/>
    <lineage>
        <taxon>Bacteria</taxon>
        <taxon>Bacillati</taxon>
        <taxon>Actinomycetota</taxon>
        <taxon>Actinomycetes</taxon>
        <taxon>Kitasatosporales</taxon>
        <taxon>Streptomycetaceae</taxon>
        <taxon>Streptomyces</taxon>
    </lineage>
</organism>
<dbReference type="EMBL" id="LMWV01000001">
    <property type="protein sequence ID" value="KUN72168.1"/>
    <property type="molecule type" value="Genomic_DNA"/>
</dbReference>